<evidence type="ECO:0000256" key="3">
    <source>
        <dbReference type="ARBA" id="ARBA00022485"/>
    </source>
</evidence>
<comment type="pathway">
    <text evidence="2">Cofactor biosynthesis; thiamine diphosphate biosynthesis.</text>
</comment>
<dbReference type="PANTHER" id="PTHR43583:SF1">
    <property type="entry name" value="2-IMINOACETATE SYNTHASE"/>
    <property type="match status" value="1"/>
</dbReference>
<evidence type="ECO:0000313" key="22">
    <source>
        <dbReference type="Proteomes" id="UP001177595"/>
    </source>
</evidence>
<dbReference type="InterPro" id="IPR007197">
    <property type="entry name" value="rSAM"/>
</dbReference>
<comment type="cofactor">
    <cofactor evidence="1">
        <name>[4Fe-4S] cluster</name>
        <dbReference type="ChEBI" id="CHEBI:49883"/>
    </cofactor>
</comment>
<evidence type="ECO:0000256" key="13">
    <source>
        <dbReference type="ARBA" id="ARBA00063197"/>
    </source>
</evidence>
<dbReference type="Pfam" id="PF06968">
    <property type="entry name" value="BATS"/>
    <property type="match status" value="1"/>
</dbReference>
<gene>
    <name evidence="19" type="primary">thiH</name>
    <name evidence="19" type="ORF">QE210_16605</name>
    <name evidence="20" type="ORF">QE258_19765</name>
</gene>
<dbReference type="SFLD" id="SFLDG01060">
    <property type="entry name" value="BATS_domain_containing"/>
    <property type="match status" value="1"/>
</dbReference>
<protein>
    <recommendedName>
        <fullName evidence="15">2-iminoacetate synthase</fullName>
        <ecNumber evidence="14">4.1.99.19</ecNumber>
    </recommendedName>
    <alternativeName>
        <fullName evidence="16">Dehydroglycine synthase</fullName>
    </alternativeName>
    <alternativeName>
        <fullName evidence="17">Tyrosine lyase</fullName>
    </alternativeName>
</protein>
<evidence type="ECO:0000256" key="2">
    <source>
        <dbReference type="ARBA" id="ARBA00004948"/>
    </source>
</evidence>
<dbReference type="InterPro" id="IPR010722">
    <property type="entry name" value="BATS_dom"/>
</dbReference>
<dbReference type="NCBIfam" id="TIGR02351">
    <property type="entry name" value="thiH"/>
    <property type="match status" value="1"/>
</dbReference>
<evidence type="ECO:0000259" key="18">
    <source>
        <dbReference type="SMART" id="SM00876"/>
    </source>
</evidence>
<evidence type="ECO:0000256" key="5">
    <source>
        <dbReference type="ARBA" id="ARBA00022723"/>
    </source>
</evidence>
<feature type="domain" description="Biotin and thiamin synthesis-associated" evidence="18">
    <location>
        <begin position="259"/>
        <end position="362"/>
    </location>
</feature>
<evidence type="ECO:0000256" key="15">
    <source>
        <dbReference type="ARBA" id="ARBA00069280"/>
    </source>
</evidence>
<comment type="similarity">
    <text evidence="12">Belongs to the radical SAM superfamily. ThiH family.</text>
</comment>
<dbReference type="SUPFAM" id="SSF102114">
    <property type="entry name" value="Radical SAM enzymes"/>
    <property type="match status" value="1"/>
</dbReference>
<dbReference type="CDD" id="cd01335">
    <property type="entry name" value="Radical_SAM"/>
    <property type="match status" value="1"/>
</dbReference>
<evidence type="ECO:0000313" key="21">
    <source>
        <dbReference type="Proteomes" id="UP001177592"/>
    </source>
</evidence>
<keyword evidence="5" id="KW-0479">Metal-binding</keyword>
<dbReference type="Gene3D" id="3.20.20.70">
    <property type="entry name" value="Aldolase class I"/>
    <property type="match status" value="1"/>
</dbReference>
<dbReference type="Pfam" id="PF04055">
    <property type="entry name" value="Radical_SAM"/>
    <property type="match status" value="1"/>
</dbReference>
<dbReference type="Proteomes" id="UP001177595">
    <property type="component" value="Chromosome"/>
</dbReference>
<organism evidence="19 22">
    <name type="scientific">Arsenophonus nasoniae</name>
    <name type="common">son-killer infecting Nasonia vitripennis</name>
    <dbReference type="NCBI Taxonomy" id="638"/>
    <lineage>
        <taxon>Bacteria</taxon>
        <taxon>Pseudomonadati</taxon>
        <taxon>Pseudomonadota</taxon>
        <taxon>Gammaproteobacteria</taxon>
        <taxon>Enterobacterales</taxon>
        <taxon>Morganellaceae</taxon>
        <taxon>Arsenophonus</taxon>
    </lineage>
</organism>
<dbReference type="InterPro" id="IPR058240">
    <property type="entry name" value="rSAM_sf"/>
</dbReference>
<keyword evidence="6" id="KW-0521">NADP</keyword>
<dbReference type="EMBL" id="CP123523">
    <property type="protein sequence ID" value="WGM07847.1"/>
    <property type="molecule type" value="Genomic_DNA"/>
</dbReference>
<dbReference type="GO" id="GO:0051539">
    <property type="term" value="F:4 iron, 4 sulfur cluster binding"/>
    <property type="evidence" value="ECO:0007669"/>
    <property type="project" value="UniProtKB-KW"/>
</dbReference>
<evidence type="ECO:0000256" key="16">
    <source>
        <dbReference type="ARBA" id="ARBA00076202"/>
    </source>
</evidence>
<evidence type="ECO:0000313" key="19">
    <source>
        <dbReference type="EMBL" id="WGM03249.1"/>
    </source>
</evidence>
<dbReference type="GO" id="GO:0036355">
    <property type="term" value="F:2-iminoacetate synthase activity"/>
    <property type="evidence" value="ECO:0007669"/>
    <property type="project" value="UniProtKB-EC"/>
</dbReference>
<dbReference type="GO" id="GO:0005506">
    <property type="term" value="F:iron ion binding"/>
    <property type="evidence" value="ECO:0007669"/>
    <property type="project" value="InterPro"/>
</dbReference>
<evidence type="ECO:0000313" key="20">
    <source>
        <dbReference type="EMBL" id="WGM07847.1"/>
    </source>
</evidence>
<comment type="subunit">
    <text evidence="13">Forms a heterodimer with ThiG.</text>
</comment>
<evidence type="ECO:0000256" key="12">
    <source>
        <dbReference type="ARBA" id="ARBA00061652"/>
    </source>
</evidence>
<dbReference type="EMBL" id="CP123504">
    <property type="protein sequence ID" value="WGM03249.1"/>
    <property type="molecule type" value="Genomic_DNA"/>
</dbReference>
<evidence type="ECO:0000256" key="10">
    <source>
        <dbReference type="ARBA" id="ARBA00052130"/>
    </source>
</evidence>
<keyword evidence="8" id="KW-0411">Iron-sulfur</keyword>
<dbReference type="FunFam" id="3.20.20.70:FF:000122">
    <property type="entry name" value="2-iminoacetate synthase ThiH"/>
    <property type="match status" value="1"/>
</dbReference>
<evidence type="ECO:0000256" key="9">
    <source>
        <dbReference type="ARBA" id="ARBA00023239"/>
    </source>
</evidence>
<evidence type="ECO:0000256" key="17">
    <source>
        <dbReference type="ARBA" id="ARBA00078269"/>
    </source>
</evidence>
<sequence length="373" mass="42784">MMTAFTEIYQQLDWHQLAIQINSKSAQEVEKAICSDRLSLKDFMALISPAAYPYLEVIAQKAQKLTRQRFGNTVSLYVPLYLSNLCANDCTYCGFSMHNPIKRKTLNETEIMAECEAIRSIGYNNLLLVTGEHPSKVGMSYFRQHMPLIRQYFSSLLMEVQPLTIAEYRELKKIGLDGVLVYQETYHQPTYQQHHLRGKKQDFFWRLETPDRLGQAGIDKIGLGALIGLSNNWRVDYYLVASHLFYLQKKYWKSRYSISFPRIRACIGGIQPASTIHEAELVQLICAFRLLAPEVELSLSTRESPFFRDNIIPLVINNLSAGSRTQPGGYADNHQALEQFATYDNRSAETIAQIMLNAGLQPVWKDWDNHLGR</sequence>
<dbReference type="EC" id="4.1.99.19" evidence="14"/>
<dbReference type="PANTHER" id="PTHR43583">
    <property type="entry name" value="2-IMINOACETATE SYNTHASE"/>
    <property type="match status" value="1"/>
</dbReference>
<dbReference type="InterPro" id="IPR013785">
    <property type="entry name" value="Aldolase_TIM"/>
</dbReference>
<dbReference type="InterPro" id="IPR012726">
    <property type="entry name" value="ThiH"/>
</dbReference>
<dbReference type="InterPro" id="IPR034428">
    <property type="entry name" value="ThiH/NoCL/HydG-like"/>
</dbReference>
<evidence type="ECO:0000256" key="8">
    <source>
        <dbReference type="ARBA" id="ARBA00023014"/>
    </source>
</evidence>
<comment type="catalytic activity">
    <reaction evidence="10">
        <text>L-tyrosine + S-adenosyl-L-methionine + NADPH = 2-iminoacetate + 4-methylphenol + 5'-deoxyadenosine + L-methionine + NADP(+)</text>
        <dbReference type="Rhea" id="RHEA:26361"/>
        <dbReference type="ChEBI" id="CHEBI:17319"/>
        <dbReference type="ChEBI" id="CHEBI:17847"/>
        <dbReference type="ChEBI" id="CHEBI:57783"/>
        <dbReference type="ChEBI" id="CHEBI:57844"/>
        <dbReference type="ChEBI" id="CHEBI:58315"/>
        <dbReference type="ChEBI" id="CHEBI:58349"/>
        <dbReference type="ChEBI" id="CHEBI:59789"/>
        <dbReference type="ChEBI" id="CHEBI:77846"/>
        <dbReference type="EC" id="4.1.99.19"/>
    </reaction>
</comment>
<comment type="function">
    <text evidence="11">Catalyzes the radical-mediated cleavage of tyrosine to 2-iminoacetate and 4-cresol.</text>
</comment>
<evidence type="ECO:0000256" key="4">
    <source>
        <dbReference type="ARBA" id="ARBA00022691"/>
    </source>
</evidence>
<accession>A0AA95KEX4</accession>
<keyword evidence="3" id="KW-0004">4Fe-4S</keyword>
<evidence type="ECO:0000256" key="11">
    <source>
        <dbReference type="ARBA" id="ARBA00056430"/>
    </source>
</evidence>
<keyword evidence="21" id="KW-1185">Reference proteome</keyword>
<evidence type="ECO:0000256" key="14">
    <source>
        <dbReference type="ARBA" id="ARBA00066802"/>
    </source>
</evidence>
<evidence type="ECO:0000256" key="7">
    <source>
        <dbReference type="ARBA" id="ARBA00023004"/>
    </source>
</evidence>
<proteinExistence type="inferred from homology"/>
<dbReference type="SMART" id="SM00876">
    <property type="entry name" value="BATS"/>
    <property type="match status" value="1"/>
</dbReference>
<evidence type="ECO:0000256" key="1">
    <source>
        <dbReference type="ARBA" id="ARBA00001966"/>
    </source>
</evidence>
<dbReference type="AlphaFoldDB" id="A0AA95KEX4"/>
<keyword evidence="9" id="KW-0456">Lyase</keyword>
<dbReference type="SFLD" id="SFLDG01081">
    <property type="entry name" value="cleavage_of_the_Ca-Cb_bond_in"/>
    <property type="match status" value="1"/>
</dbReference>
<keyword evidence="4" id="KW-0949">S-adenosyl-L-methionine</keyword>
<dbReference type="SFLD" id="SFLDS00029">
    <property type="entry name" value="Radical_SAM"/>
    <property type="match status" value="1"/>
</dbReference>
<name>A0AA95KEX4_9GAMM</name>
<evidence type="ECO:0000256" key="6">
    <source>
        <dbReference type="ARBA" id="ARBA00022857"/>
    </source>
</evidence>
<dbReference type="SFLD" id="SFLDF00301">
    <property type="entry name" value="2-iminoacetate_synthase_(ThiH)"/>
    <property type="match status" value="1"/>
</dbReference>
<keyword evidence="7" id="KW-0408">Iron</keyword>
<reference evidence="19" key="1">
    <citation type="submission" date="2023-04" db="EMBL/GenBank/DDBJ databases">
        <title>Genome dynamics across the evolutionary transition to endosymbiosis.</title>
        <authorList>
            <person name="Siozios S."/>
            <person name="Nadal-Jimenez P."/>
            <person name="Azagi T."/>
            <person name="Sprong H."/>
            <person name="Frost C.L."/>
            <person name="Parratt S.R."/>
            <person name="Taylor G."/>
            <person name="Brettell L."/>
            <person name="Lew K.C."/>
            <person name="Croft L."/>
            <person name="King K.C."/>
            <person name="Brockhurst M.A."/>
            <person name="Hypsa V."/>
            <person name="Novakova E."/>
            <person name="Darby A.C."/>
            <person name="Hurst G.D.D."/>
        </authorList>
    </citation>
    <scope>NUCLEOTIDE SEQUENCE</scope>
    <source>
        <strain evidence="20">ANv_CAN</strain>
        <strain evidence="19">APv</strain>
    </source>
</reference>
<dbReference type="Proteomes" id="UP001177592">
    <property type="component" value="Chromosome"/>
</dbReference>